<dbReference type="Pfam" id="PF01145">
    <property type="entry name" value="Band_7"/>
    <property type="match status" value="1"/>
</dbReference>
<dbReference type="SUPFAM" id="SSF117892">
    <property type="entry name" value="Band 7/SPFH domain"/>
    <property type="match status" value="1"/>
</dbReference>
<dbReference type="Proteomes" id="UP000502996">
    <property type="component" value="Chromosome"/>
</dbReference>
<organism evidence="3 4">
    <name type="scientific">Nocardioides anomalus</name>
    <dbReference type="NCBI Taxonomy" id="2712223"/>
    <lineage>
        <taxon>Bacteria</taxon>
        <taxon>Bacillati</taxon>
        <taxon>Actinomycetota</taxon>
        <taxon>Actinomycetes</taxon>
        <taxon>Propionibacteriales</taxon>
        <taxon>Nocardioidaceae</taxon>
        <taxon>Nocardioides</taxon>
    </lineage>
</organism>
<dbReference type="GO" id="GO:0005886">
    <property type="term" value="C:plasma membrane"/>
    <property type="evidence" value="ECO:0007669"/>
    <property type="project" value="InterPro"/>
</dbReference>
<dbReference type="PANTHER" id="PTHR10264">
    <property type="entry name" value="BAND 7 PROTEIN-RELATED"/>
    <property type="match status" value="1"/>
</dbReference>
<evidence type="ECO:0000259" key="2">
    <source>
        <dbReference type="SMART" id="SM00244"/>
    </source>
</evidence>
<feature type="domain" description="Band 7" evidence="2">
    <location>
        <begin position="5"/>
        <end position="162"/>
    </location>
</feature>
<sequence length="219" mass="23711">MSLFTTPFTVFPHERALEYVDGVCTRVLGPGRHQAVRRATYRRVEVLDRLVTTAPQEVLTADGVAVRVTAAVRWRVVDPRAFVERVLDPAAVVYLAVQVALRDALVAVEVERLVRDARRLAGAALLEAARAAGAPVGVEVVDVVVKDVVLPPELRAAYAELVTSRTRGLAQLEAARAETAALRSLANGAKLLEEHPALARLRLVQALPYGSKLELSVSE</sequence>
<dbReference type="SMART" id="SM00244">
    <property type="entry name" value="PHB"/>
    <property type="match status" value="1"/>
</dbReference>
<dbReference type="KEGG" id="nano:G5V58_03375"/>
<evidence type="ECO:0000313" key="3">
    <source>
        <dbReference type="EMBL" id="QIG41946.1"/>
    </source>
</evidence>
<dbReference type="InterPro" id="IPR001972">
    <property type="entry name" value="Stomatin_HflK_fam"/>
</dbReference>
<dbReference type="PANTHER" id="PTHR10264:SF83">
    <property type="entry name" value="BLL5629 PROTEIN"/>
    <property type="match status" value="1"/>
</dbReference>
<protein>
    <submittedName>
        <fullName evidence="3">Slipin family protein</fullName>
    </submittedName>
</protein>
<comment type="similarity">
    <text evidence="1">Belongs to the band 7/mec-2 family.</text>
</comment>
<name>A0A6G6W9Q0_9ACTN</name>
<keyword evidence="4" id="KW-1185">Reference proteome</keyword>
<evidence type="ECO:0000256" key="1">
    <source>
        <dbReference type="ARBA" id="ARBA00008164"/>
    </source>
</evidence>
<dbReference type="EMBL" id="CP049257">
    <property type="protein sequence ID" value="QIG41946.1"/>
    <property type="molecule type" value="Genomic_DNA"/>
</dbReference>
<dbReference type="InterPro" id="IPR036013">
    <property type="entry name" value="Band_7/SPFH_dom_sf"/>
</dbReference>
<dbReference type="Gene3D" id="3.30.479.30">
    <property type="entry name" value="Band 7 domain"/>
    <property type="match status" value="1"/>
</dbReference>
<dbReference type="AlphaFoldDB" id="A0A6G6W9Q0"/>
<accession>A0A6G6W9Q0</accession>
<dbReference type="InterPro" id="IPR001107">
    <property type="entry name" value="Band_7"/>
</dbReference>
<dbReference type="InterPro" id="IPR043202">
    <property type="entry name" value="Band-7_stomatin-like"/>
</dbReference>
<dbReference type="RefSeq" id="WP_165228760.1">
    <property type="nucleotide sequence ID" value="NZ_CP049257.1"/>
</dbReference>
<gene>
    <name evidence="3" type="ORF">G5V58_03375</name>
</gene>
<reference evidence="3 4" key="1">
    <citation type="submission" date="2020-02" db="EMBL/GenBank/DDBJ databases">
        <title>Full genome sequence of Nocardioides sp. R-3366.</title>
        <authorList>
            <person name="Im W.-T."/>
        </authorList>
    </citation>
    <scope>NUCLEOTIDE SEQUENCE [LARGE SCALE GENOMIC DNA]</scope>
    <source>
        <strain evidence="3 4">R-3366</strain>
    </source>
</reference>
<proteinExistence type="inferred from homology"/>
<evidence type="ECO:0000313" key="4">
    <source>
        <dbReference type="Proteomes" id="UP000502996"/>
    </source>
</evidence>
<dbReference type="PRINTS" id="PR00721">
    <property type="entry name" value="STOMATIN"/>
</dbReference>